<protein>
    <submittedName>
        <fullName evidence="2">Uncharacterized protein</fullName>
    </submittedName>
</protein>
<feature type="compositionally biased region" description="Low complexity" evidence="1">
    <location>
        <begin position="289"/>
        <end position="306"/>
    </location>
</feature>
<organism evidence="2 3">
    <name type="scientific">Oncorhynchus mykiss</name>
    <name type="common">Rainbow trout</name>
    <name type="synonym">Salmo gairdneri</name>
    <dbReference type="NCBI Taxonomy" id="8022"/>
    <lineage>
        <taxon>Eukaryota</taxon>
        <taxon>Metazoa</taxon>
        <taxon>Chordata</taxon>
        <taxon>Craniata</taxon>
        <taxon>Vertebrata</taxon>
        <taxon>Euteleostomi</taxon>
        <taxon>Actinopterygii</taxon>
        <taxon>Neopterygii</taxon>
        <taxon>Teleostei</taxon>
        <taxon>Protacanthopterygii</taxon>
        <taxon>Salmoniformes</taxon>
        <taxon>Salmonidae</taxon>
        <taxon>Salmoninae</taxon>
        <taxon>Oncorhynchus</taxon>
    </lineage>
</organism>
<proteinExistence type="predicted"/>
<feature type="region of interest" description="Disordered" evidence="1">
    <location>
        <begin position="188"/>
        <end position="211"/>
    </location>
</feature>
<name>A0A060Y3F9_ONCMY</name>
<evidence type="ECO:0000313" key="3">
    <source>
        <dbReference type="Proteomes" id="UP000193380"/>
    </source>
</evidence>
<feature type="compositionally biased region" description="Polar residues" evidence="1">
    <location>
        <begin position="325"/>
        <end position="341"/>
    </location>
</feature>
<reference evidence="2" key="2">
    <citation type="submission" date="2014-03" db="EMBL/GenBank/DDBJ databases">
        <authorList>
            <person name="Genoscope - CEA"/>
        </authorList>
    </citation>
    <scope>NUCLEOTIDE SEQUENCE</scope>
</reference>
<dbReference type="Proteomes" id="UP000193380">
    <property type="component" value="Unassembled WGS sequence"/>
</dbReference>
<sequence>MHMMQPDLAVAGLSLSVAYRLNQSTSGSLQTELALAQTPPEGAECVSPLSFASALDETLDREVLLLLQGPTPDQMSLEFKSLVNKLKRDFKDEGLSVLSTLRGLIHHYGGPGASNDPRLQAVQSELDQRRSEWGLSLEQLDQYTDSLEKELIKMASNIRRSRTEILHLSVRVQEQENQKQQLREELDQLNTPGDSREASCQTPDEDPQAGEDLDWDEEFVLQDFLKNEGVETYRDFKSQETGPTDGRTDEDRLTERGDQPGEGEEEEVGERWTVVGGGGTGGGTEGDLPSLSSLGKNFSSSFLSLLPPLPPSSLTPPPPCLFLSETTASTDSDQWVNSLSPQGAKLPECFGPEDTHQQAVDTEEHPLPPSHSSLLDTMSPDTIVPLLQDTPQPGSPEHDRTVTAGNSPPPRLAEMVSPSCTYPVMDETILLTGSPQQTDGSEREKGGEDNITSTNMSDAQKLTQDELAERVLAEDSTSLLPVLEEEEEGIQESVVQVPTVEVDLAGTVNLAEDVGSQTMDGLNVAPTDPSQGPRDATTPDPSGAKIDSLVLRSKFKKELVSCLFNDIWRPVSNSTLIPSALQGVLIQISAQII</sequence>
<feature type="compositionally biased region" description="Gly residues" evidence="1">
    <location>
        <begin position="275"/>
        <end position="285"/>
    </location>
</feature>
<dbReference type="EMBL" id="FR906294">
    <property type="protein sequence ID" value="CDQ83934.1"/>
    <property type="molecule type" value="Genomic_DNA"/>
</dbReference>
<feature type="compositionally biased region" description="Polar residues" evidence="1">
    <location>
        <begin position="188"/>
        <end position="202"/>
    </location>
</feature>
<accession>A0A060Y3F9</accession>
<evidence type="ECO:0000313" key="2">
    <source>
        <dbReference type="EMBL" id="CDQ83934.1"/>
    </source>
</evidence>
<feature type="region of interest" description="Disordered" evidence="1">
    <location>
        <begin position="231"/>
        <end position="459"/>
    </location>
</feature>
<dbReference type="AlphaFoldDB" id="A0A060Y3F9"/>
<gene>
    <name evidence="2" type="ORF">GSONMT00061790001</name>
</gene>
<feature type="compositionally biased region" description="Polar residues" evidence="1">
    <location>
        <begin position="450"/>
        <end position="459"/>
    </location>
</feature>
<feature type="compositionally biased region" description="Pro residues" evidence="1">
    <location>
        <begin position="307"/>
        <end position="320"/>
    </location>
</feature>
<feature type="compositionally biased region" description="Polar residues" evidence="1">
    <location>
        <begin position="370"/>
        <end position="380"/>
    </location>
</feature>
<feature type="compositionally biased region" description="Basic and acidic residues" evidence="1">
    <location>
        <begin position="246"/>
        <end position="259"/>
    </location>
</feature>
<evidence type="ECO:0000256" key="1">
    <source>
        <dbReference type="SAM" id="MobiDB-lite"/>
    </source>
</evidence>
<reference evidence="2" key="1">
    <citation type="journal article" date="2014" name="Nat. Commun.">
        <title>The rainbow trout genome provides novel insights into evolution after whole-genome duplication in vertebrates.</title>
        <authorList>
            <person name="Berthelot C."/>
            <person name="Brunet F."/>
            <person name="Chalopin D."/>
            <person name="Juanchich A."/>
            <person name="Bernard M."/>
            <person name="Noel B."/>
            <person name="Bento P."/>
            <person name="Da Silva C."/>
            <person name="Labadie K."/>
            <person name="Alberti A."/>
            <person name="Aury J.M."/>
            <person name="Louis A."/>
            <person name="Dehais P."/>
            <person name="Bardou P."/>
            <person name="Montfort J."/>
            <person name="Klopp C."/>
            <person name="Cabau C."/>
            <person name="Gaspin C."/>
            <person name="Thorgaard G.H."/>
            <person name="Boussaha M."/>
            <person name="Quillet E."/>
            <person name="Guyomard R."/>
            <person name="Galiana D."/>
            <person name="Bobe J."/>
            <person name="Volff J.N."/>
            <person name="Genet C."/>
            <person name="Wincker P."/>
            <person name="Jaillon O."/>
            <person name="Roest Crollius H."/>
            <person name="Guiguen Y."/>
        </authorList>
    </citation>
    <scope>NUCLEOTIDE SEQUENCE [LARGE SCALE GENOMIC DNA]</scope>
</reference>
<feature type="region of interest" description="Disordered" evidence="1">
    <location>
        <begin position="518"/>
        <end position="544"/>
    </location>
</feature>
<dbReference type="PaxDb" id="8022-A0A060Y3F9"/>